<dbReference type="GO" id="GO:0005737">
    <property type="term" value="C:cytoplasm"/>
    <property type="evidence" value="ECO:0007669"/>
    <property type="project" value="UniProtKB-SubCell"/>
</dbReference>
<evidence type="ECO:0000256" key="4">
    <source>
        <dbReference type="ARBA" id="ARBA00023027"/>
    </source>
</evidence>
<organism evidence="7 8">
    <name type="scientific">Melioribacter roseus (strain DSM 23840 / JCM 17771 / VKM B-2668 / P3M-2)</name>
    <dbReference type="NCBI Taxonomy" id="1191523"/>
    <lineage>
        <taxon>Bacteria</taxon>
        <taxon>Pseudomonadati</taxon>
        <taxon>Ignavibacteriota</taxon>
        <taxon>Ignavibacteria</taxon>
        <taxon>Ignavibacteriales</taxon>
        <taxon>Melioribacteraceae</taxon>
        <taxon>Melioribacter</taxon>
    </lineage>
</organism>
<dbReference type="PANTHER" id="PTHR20275">
    <property type="entry name" value="NAD KINASE"/>
    <property type="match status" value="1"/>
</dbReference>
<dbReference type="GO" id="GO:0005524">
    <property type="term" value="F:ATP binding"/>
    <property type="evidence" value="ECO:0007669"/>
    <property type="project" value="UniProtKB-KW"/>
</dbReference>
<accession>I6Z750</accession>
<dbReference type="HAMAP" id="MF_00361">
    <property type="entry name" value="NAD_kinase"/>
    <property type="match status" value="1"/>
</dbReference>
<comment type="catalytic activity">
    <reaction evidence="5 6">
        <text>NAD(+) + ATP = ADP + NADP(+) + H(+)</text>
        <dbReference type="Rhea" id="RHEA:18629"/>
        <dbReference type="ChEBI" id="CHEBI:15378"/>
        <dbReference type="ChEBI" id="CHEBI:30616"/>
        <dbReference type="ChEBI" id="CHEBI:57540"/>
        <dbReference type="ChEBI" id="CHEBI:58349"/>
        <dbReference type="ChEBI" id="CHEBI:456216"/>
        <dbReference type="EC" id="2.7.1.23"/>
    </reaction>
</comment>
<dbReference type="EMBL" id="CP003557">
    <property type="protein sequence ID" value="AFN74985.1"/>
    <property type="molecule type" value="Genomic_DNA"/>
</dbReference>
<comment type="similarity">
    <text evidence="6">Belongs to the NAD kinase family.</text>
</comment>
<dbReference type="HOGENOM" id="CLU_008831_0_1_10"/>
<evidence type="ECO:0000256" key="1">
    <source>
        <dbReference type="ARBA" id="ARBA00022679"/>
    </source>
</evidence>
<dbReference type="SUPFAM" id="SSF111331">
    <property type="entry name" value="NAD kinase/diacylglycerol kinase-like"/>
    <property type="match status" value="1"/>
</dbReference>
<keyword evidence="8" id="KW-1185">Reference proteome</keyword>
<dbReference type="OrthoDB" id="9774737at2"/>
<dbReference type="InterPro" id="IPR016064">
    <property type="entry name" value="NAD/diacylglycerol_kinase_sf"/>
</dbReference>
<dbReference type="GO" id="GO:0003951">
    <property type="term" value="F:NAD+ kinase activity"/>
    <property type="evidence" value="ECO:0007669"/>
    <property type="project" value="UniProtKB-UniRule"/>
</dbReference>
<dbReference type="PATRIC" id="fig|1191523.3.peg.1857"/>
<feature type="binding site" evidence="6">
    <location>
        <position position="174"/>
    </location>
    <ligand>
        <name>NAD(+)</name>
        <dbReference type="ChEBI" id="CHEBI:57540"/>
    </ligand>
</feature>
<sequence>MKLGLIPNISKEDIVNTVDLLVRQIREAGIEYALSNIMLGMQEEFPDPVKNSDFLPLDELIKYSDMVVSIGGDGTILSTAYSIRNTETPVIGVNLGKMGFLAEFDVDSFKEFLGDLKNGSYIVEKRMTLRGKIEGVDDELYAINDIVIDKGSWAKLIELTIKIDDDYVSTFSADGLIVATPTGSTGYSLAAGGPIVNPKAKAITLSPIAPHILTMRPLVISGEQKIRIVARSLYGKVNINCDGQRTISRNTPVAIEITKGGNSFNLVHSNKSNYFEILRNKLFWGLDIRNINMESK</sequence>
<feature type="active site" description="Proton acceptor" evidence="6">
    <location>
        <position position="73"/>
    </location>
</feature>
<dbReference type="Gene3D" id="3.40.50.10330">
    <property type="entry name" value="Probable inorganic polyphosphate/atp-NAD kinase, domain 1"/>
    <property type="match status" value="1"/>
</dbReference>
<evidence type="ECO:0000313" key="7">
    <source>
        <dbReference type="EMBL" id="AFN74985.1"/>
    </source>
</evidence>
<feature type="binding site" evidence="6">
    <location>
        <begin position="144"/>
        <end position="145"/>
    </location>
    <ligand>
        <name>NAD(+)</name>
        <dbReference type="ChEBI" id="CHEBI:57540"/>
    </ligand>
</feature>
<evidence type="ECO:0000256" key="5">
    <source>
        <dbReference type="ARBA" id="ARBA00047925"/>
    </source>
</evidence>
<evidence type="ECO:0000256" key="2">
    <source>
        <dbReference type="ARBA" id="ARBA00022777"/>
    </source>
</evidence>
<dbReference type="GO" id="GO:0006741">
    <property type="term" value="P:NADP+ biosynthetic process"/>
    <property type="evidence" value="ECO:0007669"/>
    <property type="project" value="UniProtKB-UniRule"/>
</dbReference>
<evidence type="ECO:0000256" key="6">
    <source>
        <dbReference type="HAMAP-Rule" id="MF_00361"/>
    </source>
</evidence>
<dbReference type="Gene3D" id="2.60.200.30">
    <property type="entry name" value="Probable inorganic polyphosphate/atp-NAD kinase, domain 2"/>
    <property type="match status" value="1"/>
</dbReference>
<keyword evidence="1 6" id="KW-0808">Transferase</keyword>
<dbReference type="eggNOG" id="COG0061">
    <property type="taxonomic scope" value="Bacteria"/>
</dbReference>
<keyword evidence="6" id="KW-0547">Nucleotide-binding</keyword>
<gene>
    <name evidence="6" type="primary">nadK</name>
    <name evidence="7" type="ordered locus">MROS_1751</name>
</gene>
<protein>
    <recommendedName>
        <fullName evidence="6">NAD kinase</fullName>
        <ecNumber evidence="6">2.7.1.23</ecNumber>
    </recommendedName>
    <alternativeName>
        <fullName evidence="6">ATP-dependent NAD kinase</fullName>
    </alternativeName>
</protein>
<evidence type="ECO:0000256" key="3">
    <source>
        <dbReference type="ARBA" id="ARBA00022857"/>
    </source>
</evidence>
<feature type="binding site" evidence="6">
    <location>
        <begin position="73"/>
        <end position="74"/>
    </location>
    <ligand>
        <name>NAD(+)</name>
        <dbReference type="ChEBI" id="CHEBI:57540"/>
    </ligand>
</feature>
<dbReference type="InterPro" id="IPR017437">
    <property type="entry name" value="ATP-NAD_kinase_PpnK-typ_C"/>
</dbReference>
<feature type="binding site" evidence="6">
    <location>
        <position position="244"/>
    </location>
    <ligand>
        <name>NAD(+)</name>
        <dbReference type="ChEBI" id="CHEBI:57540"/>
    </ligand>
</feature>
<feature type="binding site" evidence="6">
    <location>
        <position position="155"/>
    </location>
    <ligand>
        <name>NAD(+)</name>
        <dbReference type="ChEBI" id="CHEBI:57540"/>
    </ligand>
</feature>
<dbReference type="Pfam" id="PF20143">
    <property type="entry name" value="NAD_kinase_C"/>
    <property type="match status" value="1"/>
</dbReference>
<dbReference type="KEGG" id="mro:MROS_1751"/>
<dbReference type="EC" id="2.7.1.23" evidence="6"/>
<keyword evidence="4 6" id="KW-0520">NAD</keyword>
<dbReference type="InterPro" id="IPR017438">
    <property type="entry name" value="ATP-NAD_kinase_N"/>
</dbReference>
<keyword evidence="2 6" id="KW-0418">Kinase</keyword>
<dbReference type="PANTHER" id="PTHR20275:SF0">
    <property type="entry name" value="NAD KINASE"/>
    <property type="match status" value="1"/>
</dbReference>
<evidence type="ECO:0000313" key="8">
    <source>
        <dbReference type="Proteomes" id="UP000009011"/>
    </source>
</evidence>
<name>I6Z750_MELRP</name>
<comment type="function">
    <text evidence="6">Involved in the regulation of the intracellular balance of NAD and NADP, and is a key enzyme in the biosynthesis of NADP. Catalyzes specifically the phosphorylation on 2'-hydroxyl of the adenosine moiety of NAD to yield NADP.</text>
</comment>
<dbReference type="RefSeq" id="WP_014856419.1">
    <property type="nucleotide sequence ID" value="NC_018178.1"/>
</dbReference>
<dbReference type="GO" id="GO:0046872">
    <property type="term" value="F:metal ion binding"/>
    <property type="evidence" value="ECO:0007669"/>
    <property type="project" value="UniProtKB-UniRule"/>
</dbReference>
<feature type="binding site" evidence="6">
    <location>
        <position position="209"/>
    </location>
    <ligand>
        <name>NAD(+)</name>
        <dbReference type="ChEBI" id="CHEBI:57540"/>
    </ligand>
</feature>
<dbReference type="Proteomes" id="UP000009011">
    <property type="component" value="Chromosome"/>
</dbReference>
<keyword evidence="6" id="KW-0963">Cytoplasm</keyword>
<dbReference type="AlphaFoldDB" id="I6Z750"/>
<dbReference type="GO" id="GO:0051287">
    <property type="term" value="F:NAD binding"/>
    <property type="evidence" value="ECO:0007669"/>
    <property type="project" value="UniProtKB-ARBA"/>
</dbReference>
<dbReference type="STRING" id="1191523.MROS_1751"/>
<comment type="cofactor">
    <cofactor evidence="6">
        <name>a divalent metal cation</name>
        <dbReference type="ChEBI" id="CHEBI:60240"/>
    </cofactor>
</comment>
<comment type="subcellular location">
    <subcellularLocation>
        <location evidence="6">Cytoplasm</location>
    </subcellularLocation>
</comment>
<comment type="caution">
    <text evidence="6">Lacks conserved residue(s) required for the propagation of feature annotation.</text>
</comment>
<dbReference type="GO" id="GO:0019674">
    <property type="term" value="P:NAD+ metabolic process"/>
    <property type="evidence" value="ECO:0007669"/>
    <property type="project" value="InterPro"/>
</dbReference>
<dbReference type="Pfam" id="PF01513">
    <property type="entry name" value="NAD_kinase"/>
    <property type="match status" value="1"/>
</dbReference>
<proteinExistence type="inferred from homology"/>
<keyword evidence="6" id="KW-0067">ATP-binding</keyword>
<keyword evidence="3 6" id="KW-0521">NADP</keyword>
<dbReference type="InterPro" id="IPR002504">
    <property type="entry name" value="NADK"/>
</dbReference>
<reference evidence="7 8" key="1">
    <citation type="journal article" date="2013" name="PLoS ONE">
        <title>Genomic analysis of Melioribacter roseus, facultatively anaerobic organotrophic bacterium representing a novel deep lineage within Bacteriodetes/Chlorobi group.</title>
        <authorList>
            <person name="Kadnikov V.V."/>
            <person name="Mardanov A.V."/>
            <person name="Podosokorskaya O.A."/>
            <person name="Gavrilov S.N."/>
            <person name="Kublanov I.V."/>
            <person name="Beletsky A.V."/>
            <person name="Bonch-Osmolovskaya E.A."/>
            <person name="Ravin N.V."/>
        </authorList>
    </citation>
    <scope>NUCLEOTIDE SEQUENCE [LARGE SCALE GENOMIC DNA]</scope>
    <source>
        <strain evidence="8">JCM 17771 / P3M-2</strain>
    </source>
</reference>